<evidence type="ECO:0000259" key="8">
    <source>
        <dbReference type="Pfam" id="PF25145"/>
    </source>
</evidence>
<dbReference type="BioCyc" id="PSP1104324:GJSN-1904-MONOMER"/>
<dbReference type="Pfam" id="PF01957">
    <property type="entry name" value="NfeD"/>
    <property type="match status" value="1"/>
</dbReference>
<evidence type="ECO:0000313" key="9">
    <source>
        <dbReference type="EMBL" id="AET33348.1"/>
    </source>
</evidence>
<dbReference type="InterPro" id="IPR002810">
    <property type="entry name" value="NfeD-like_C"/>
</dbReference>
<dbReference type="Gene3D" id="2.40.50.140">
    <property type="entry name" value="Nucleic acid-binding proteins"/>
    <property type="match status" value="1"/>
</dbReference>
<dbReference type="KEGG" id="pyr:P186_1946"/>
<dbReference type="AlphaFoldDB" id="G7VHY8"/>
<feature type="transmembrane region" description="Helical" evidence="5">
    <location>
        <begin position="238"/>
        <end position="257"/>
    </location>
</feature>
<keyword evidence="2 5" id="KW-0812">Transmembrane</keyword>
<dbReference type="GO" id="GO:0005886">
    <property type="term" value="C:plasma membrane"/>
    <property type="evidence" value="ECO:0007669"/>
    <property type="project" value="TreeGrafter"/>
</dbReference>
<dbReference type="InterPro" id="IPR052165">
    <property type="entry name" value="Membrane_assoc_protease"/>
</dbReference>
<dbReference type="PANTHER" id="PTHR33507">
    <property type="entry name" value="INNER MEMBRANE PROTEIN YBBJ"/>
    <property type="match status" value="1"/>
</dbReference>
<dbReference type="InterPro" id="IPR029045">
    <property type="entry name" value="ClpP/crotonase-like_dom_sf"/>
</dbReference>
<comment type="subcellular location">
    <subcellularLocation>
        <location evidence="1">Membrane</location>
        <topology evidence="1">Multi-pass membrane protein</topology>
    </subcellularLocation>
</comment>
<reference evidence="9 10" key="1">
    <citation type="journal article" date="2012" name="J. Bacteriol.">
        <title>Complete genome sequence of strain 1860, a crenarchaeon of the genus pyrobaculum able to grow with various electron acceptors.</title>
        <authorList>
            <person name="Mardanov A.V."/>
            <person name="Gumerov V.M."/>
            <person name="Slobodkina G.B."/>
            <person name="Beletsky A.V."/>
            <person name="Bonch-Osmolovskaya E.A."/>
            <person name="Ravin N.V."/>
            <person name="Skryabin K.G."/>
        </authorList>
    </citation>
    <scope>NUCLEOTIDE SEQUENCE [LARGE SCALE GENOMIC DNA]</scope>
    <source>
        <strain evidence="9 10">1860</strain>
    </source>
</reference>
<dbReference type="Proteomes" id="UP000005867">
    <property type="component" value="Chromosome"/>
</dbReference>
<accession>G7VHY8</accession>
<evidence type="ECO:0000256" key="2">
    <source>
        <dbReference type="ARBA" id="ARBA00022692"/>
    </source>
</evidence>
<feature type="transmembrane region" description="Helical" evidence="5">
    <location>
        <begin position="314"/>
        <end position="335"/>
    </location>
</feature>
<keyword evidence="4 5" id="KW-0472">Membrane</keyword>
<feature type="transmembrane region" description="Helical" evidence="5">
    <location>
        <begin position="212"/>
        <end position="232"/>
    </location>
</feature>
<dbReference type="InterPro" id="IPR012340">
    <property type="entry name" value="NA-bd_OB-fold"/>
</dbReference>
<organism evidence="9 10">
    <name type="scientific">Pyrobaculum ferrireducens</name>
    <dbReference type="NCBI Taxonomy" id="1104324"/>
    <lineage>
        <taxon>Archaea</taxon>
        <taxon>Thermoproteota</taxon>
        <taxon>Thermoprotei</taxon>
        <taxon>Thermoproteales</taxon>
        <taxon>Thermoproteaceae</taxon>
        <taxon>Pyrobaculum</taxon>
    </lineage>
</organism>
<evidence type="ECO:0000259" key="7">
    <source>
        <dbReference type="Pfam" id="PF24961"/>
    </source>
</evidence>
<dbReference type="Pfam" id="PF25145">
    <property type="entry name" value="NfeD1b_N"/>
    <property type="match status" value="1"/>
</dbReference>
<evidence type="ECO:0000256" key="3">
    <source>
        <dbReference type="ARBA" id="ARBA00022989"/>
    </source>
</evidence>
<dbReference type="PANTHER" id="PTHR33507:SF3">
    <property type="entry name" value="INNER MEMBRANE PROTEIN YBBJ"/>
    <property type="match status" value="1"/>
</dbReference>
<feature type="transmembrane region" description="Helical" evidence="5">
    <location>
        <begin position="269"/>
        <end position="302"/>
    </location>
</feature>
<dbReference type="Gene3D" id="3.90.226.10">
    <property type="entry name" value="2-enoyl-CoA Hydratase, Chain A, domain 1"/>
    <property type="match status" value="1"/>
</dbReference>
<dbReference type="SUPFAM" id="SSF52096">
    <property type="entry name" value="ClpP/crotonase"/>
    <property type="match status" value="1"/>
</dbReference>
<evidence type="ECO:0000256" key="4">
    <source>
        <dbReference type="ARBA" id="ARBA00023136"/>
    </source>
</evidence>
<dbReference type="InterPro" id="IPR056739">
    <property type="entry name" value="NfeD_membrane"/>
</dbReference>
<sequence>MATGCWAPQFLKLFVDGGVGRWLGLLLLLAAHAAAGGAAVALYLDGTVDGTAASLARSALAEAERLGVPLVVVLDTYGGFLGPMDQIVEMFLNAGVPVYAYVPEGAKAVSAGAFIAMAARRIYMAPTAEIGAAEPRPPDPKVVNYAAARMRSLASAKWNDSRVDVAESFVRQNRVLTGAEAVKLGIAEPPPPEGWSFAAVYRRDPLARLLNALSDPALISLMILLGVVLIGYELVAAGFQGVGVVGGVLLALALYLVGQLGADLLSLLLAMAGAALIVGEMVAGHGALAASGLALFALSLYFAGSGQPYYQSQGASYASAGLAAVGAVAVAYVGYKVRQALKRRPLDYRSQLMGARGVAKTEIGPGQPGVVYVAGEEWTAVSDEAVERGAEVVVVEVEGLTLKVKKVVK</sequence>
<evidence type="ECO:0000256" key="5">
    <source>
        <dbReference type="SAM" id="Phobius"/>
    </source>
</evidence>
<feature type="domain" description="NfeD1b N-terminal" evidence="8">
    <location>
        <begin position="47"/>
        <end position="137"/>
    </location>
</feature>
<keyword evidence="3 5" id="KW-1133">Transmembrane helix</keyword>
<dbReference type="STRING" id="1104324.P186_1946"/>
<dbReference type="eggNOG" id="arCOG01910">
    <property type="taxonomic scope" value="Archaea"/>
</dbReference>
<evidence type="ECO:0000313" key="10">
    <source>
        <dbReference type="Proteomes" id="UP000005867"/>
    </source>
</evidence>
<dbReference type="EMBL" id="CP003098">
    <property type="protein sequence ID" value="AET33348.1"/>
    <property type="molecule type" value="Genomic_DNA"/>
</dbReference>
<dbReference type="InterPro" id="IPR056738">
    <property type="entry name" value="NfeD1b_N"/>
</dbReference>
<feature type="domain" description="NfeD integral membrane" evidence="7">
    <location>
        <begin position="219"/>
        <end position="333"/>
    </location>
</feature>
<evidence type="ECO:0000256" key="1">
    <source>
        <dbReference type="ARBA" id="ARBA00004141"/>
    </source>
</evidence>
<feature type="transmembrane region" description="Helical" evidence="5">
    <location>
        <begin position="22"/>
        <end position="44"/>
    </location>
</feature>
<dbReference type="CDD" id="cd07021">
    <property type="entry name" value="Clp_protease_NfeD_like"/>
    <property type="match status" value="1"/>
</dbReference>
<protein>
    <submittedName>
        <fullName evidence="9">Nodulation protein NfeD (NfeD)</fullName>
    </submittedName>
</protein>
<gene>
    <name evidence="9" type="ORF">P186_1946</name>
</gene>
<dbReference type="SUPFAM" id="SSF141322">
    <property type="entry name" value="NfeD domain-like"/>
    <property type="match status" value="1"/>
</dbReference>
<name>G7VHY8_9CREN</name>
<keyword evidence="10" id="KW-1185">Reference proteome</keyword>
<feature type="domain" description="NfeD-like C-terminal" evidence="6">
    <location>
        <begin position="350"/>
        <end position="406"/>
    </location>
</feature>
<proteinExistence type="predicted"/>
<dbReference type="Pfam" id="PF24961">
    <property type="entry name" value="NfeD_membrane"/>
    <property type="match status" value="1"/>
</dbReference>
<dbReference type="HOGENOM" id="CLU_024619_1_1_2"/>
<evidence type="ECO:0000259" key="6">
    <source>
        <dbReference type="Pfam" id="PF01957"/>
    </source>
</evidence>